<sequence>MTEVNDGDTSAEESYPPLNPDPVDQRESPEWGQAGNIRDKQQTHAGGAVPPAYIGSGDPDAGTRPEDAVDDSEQWDQHGR</sequence>
<proteinExistence type="predicted"/>
<reference evidence="2 3" key="1">
    <citation type="submission" date="2020-04" db="EMBL/GenBank/DDBJ databases">
        <title>Arthrobacter sp. nov.</title>
        <authorList>
            <person name="Liu S."/>
        </authorList>
    </citation>
    <scope>NUCLEOTIDE SEQUENCE [LARGE SCALE GENOMIC DNA]</scope>
    <source>
        <strain evidence="2 3">E918</strain>
    </source>
</reference>
<comment type="caution">
    <text evidence="2">The sequence shown here is derived from an EMBL/GenBank/DDBJ whole genome shotgun (WGS) entry which is preliminary data.</text>
</comment>
<dbReference type="Proteomes" id="UP000544090">
    <property type="component" value="Unassembled WGS sequence"/>
</dbReference>
<dbReference type="AlphaFoldDB" id="A0A7X6K755"/>
<feature type="region of interest" description="Disordered" evidence="1">
    <location>
        <begin position="1"/>
        <end position="80"/>
    </location>
</feature>
<name>A0A7X6K755_9MICC</name>
<evidence type="ECO:0000256" key="1">
    <source>
        <dbReference type="SAM" id="MobiDB-lite"/>
    </source>
</evidence>
<accession>A0A7X6K755</accession>
<feature type="compositionally biased region" description="Acidic residues" evidence="1">
    <location>
        <begin position="1"/>
        <end position="11"/>
    </location>
</feature>
<keyword evidence="3" id="KW-1185">Reference proteome</keyword>
<gene>
    <name evidence="2" type="ORF">HGG74_17970</name>
</gene>
<organism evidence="2 3">
    <name type="scientific">Arthrobacter mobilis</name>
    <dbReference type="NCBI Taxonomy" id="2724944"/>
    <lineage>
        <taxon>Bacteria</taxon>
        <taxon>Bacillati</taxon>
        <taxon>Actinomycetota</taxon>
        <taxon>Actinomycetes</taxon>
        <taxon>Micrococcales</taxon>
        <taxon>Micrococcaceae</taxon>
        <taxon>Arthrobacter</taxon>
    </lineage>
</organism>
<protein>
    <submittedName>
        <fullName evidence="2">Uncharacterized protein</fullName>
    </submittedName>
</protein>
<evidence type="ECO:0000313" key="3">
    <source>
        <dbReference type="Proteomes" id="UP000544090"/>
    </source>
</evidence>
<evidence type="ECO:0000313" key="2">
    <source>
        <dbReference type="EMBL" id="NKX56376.1"/>
    </source>
</evidence>
<dbReference type="RefSeq" id="WP_168488593.1">
    <property type="nucleotide sequence ID" value="NZ_JAAZSQ010000023.1"/>
</dbReference>
<dbReference type="EMBL" id="JAAZSQ010000023">
    <property type="protein sequence ID" value="NKX56376.1"/>
    <property type="molecule type" value="Genomic_DNA"/>
</dbReference>